<accession>A0A9X8QXX6</accession>
<dbReference type="EMBL" id="FRBK01000016">
    <property type="protein sequence ID" value="SHM92464.1"/>
    <property type="molecule type" value="Genomic_DNA"/>
</dbReference>
<reference evidence="2" key="1">
    <citation type="submission" date="2016-11" db="EMBL/GenBank/DDBJ databases">
        <authorList>
            <person name="Jaros S."/>
            <person name="Januszkiewicz K."/>
            <person name="Wedrychowicz H."/>
        </authorList>
    </citation>
    <scope>NUCLEOTIDE SEQUENCE [LARGE SCALE GENOMIC DNA]</scope>
    <source>
        <strain evidence="2">CGMCC 4.3555</strain>
    </source>
</reference>
<evidence type="ECO:0000313" key="1">
    <source>
        <dbReference type="EMBL" id="SHM92464.1"/>
    </source>
</evidence>
<proteinExistence type="predicted"/>
<gene>
    <name evidence="1" type="ORF">SAMN05216268_116105</name>
</gene>
<organism evidence="1 2">
    <name type="scientific">Streptomyces yunnanensis</name>
    <dbReference type="NCBI Taxonomy" id="156453"/>
    <lineage>
        <taxon>Bacteria</taxon>
        <taxon>Bacillati</taxon>
        <taxon>Actinomycetota</taxon>
        <taxon>Actinomycetes</taxon>
        <taxon>Kitasatosporales</taxon>
        <taxon>Streptomycetaceae</taxon>
        <taxon>Streptomyces</taxon>
    </lineage>
</organism>
<evidence type="ECO:0000313" key="2">
    <source>
        <dbReference type="Proteomes" id="UP000184388"/>
    </source>
</evidence>
<dbReference type="Proteomes" id="UP000184388">
    <property type="component" value="Unassembled WGS sequence"/>
</dbReference>
<dbReference type="RefSeq" id="WP_338063958.1">
    <property type="nucleotide sequence ID" value="NZ_FRBK01000016.1"/>
</dbReference>
<comment type="caution">
    <text evidence="1">The sequence shown here is derived from an EMBL/GenBank/DDBJ whole genome shotgun (WGS) entry which is preliminary data.</text>
</comment>
<dbReference type="AlphaFoldDB" id="A0A9X8QXX6"/>
<name>A0A9X8QXX6_9ACTN</name>
<sequence length="54" mass="5955">MLTLSVLCELVAFLSIGLVRRWGEVISGWIPLTAAVAISSYRRHRAAQRRASTA</sequence>
<protein>
    <submittedName>
        <fullName evidence="1">Uncharacterized protein</fullName>
    </submittedName>
</protein>